<sequence>MPGAADLPVVVIGCGMSGLLTAIRLREAGFPFVVIEKNEGPGGTWWENTYPGGPRRRLRRLHRQGPRGDAAQGLGITAYRTQLLPQRRGRGHRAQPLPPRRLLERDQRTGPGRVRNRLSRDTTRTHDQVREVWSAGCERQRIVSDASAREGRLPV</sequence>
<reference evidence="2 3" key="1">
    <citation type="submission" date="2018-02" db="EMBL/GenBank/DDBJ databases">
        <title>8 Nocardia nova and 1 Nocardia cyriacigeorgica strain used for evolution to TMP-SMX.</title>
        <authorList>
            <person name="Mehta H."/>
            <person name="Weng J."/>
            <person name="Shamoo Y."/>
        </authorList>
    </citation>
    <scope>NUCLEOTIDE SEQUENCE [LARGE SCALE GENOMIC DNA]</scope>
    <source>
        <strain evidence="2 3">ATCC 33727</strain>
    </source>
</reference>
<dbReference type="Gene3D" id="3.50.50.60">
    <property type="entry name" value="FAD/NAD(P)-binding domain"/>
    <property type="match status" value="1"/>
</dbReference>
<feature type="region of interest" description="Disordered" evidence="1">
    <location>
        <begin position="85"/>
        <end position="127"/>
    </location>
</feature>
<protein>
    <submittedName>
        <fullName evidence="2">FAD-dependent oxidoreductase</fullName>
    </submittedName>
</protein>
<evidence type="ECO:0000313" key="2">
    <source>
        <dbReference type="EMBL" id="PSR58873.1"/>
    </source>
</evidence>
<dbReference type="EMBL" id="PYHS01000020">
    <property type="protein sequence ID" value="PSR58873.1"/>
    <property type="molecule type" value="Genomic_DNA"/>
</dbReference>
<dbReference type="Proteomes" id="UP000241647">
    <property type="component" value="Unassembled WGS sequence"/>
</dbReference>
<dbReference type="InterPro" id="IPR051209">
    <property type="entry name" value="FAD-bind_Monooxygenase_sf"/>
</dbReference>
<evidence type="ECO:0000256" key="1">
    <source>
        <dbReference type="SAM" id="MobiDB-lite"/>
    </source>
</evidence>
<comment type="caution">
    <text evidence="2">The sequence shown here is derived from an EMBL/GenBank/DDBJ whole genome shotgun (WGS) entry which is preliminary data.</text>
</comment>
<dbReference type="Pfam" id="PF13450">
    <property type="entry name" value="NAD_binding_8"/>
    <property type="match status" value="1"/>
</dbReference>
<feature type="compositionally biased region" description="Basic and acidic residues" evidence="1">
    <location>
        <begin position="118"/>
        <end position="127"/>
    </location>
</feature>
<gene>
    <name evidence="2" type="ORF">C8259_29280</name>
</gene>
<name>A0A2T2YTP2_9NOCA</name>
<dbReference type="PANTHER" id="PTHR42877">
    <property type="entry name" value="L-ORNITHINE N(5)-MONOOXYGENASE-RELATED"/>
    <property type="match status" value="1"/>
</dbReference>
<dbReference type="AlphaFoldDB" id="A0A2T2YTP2"/>
<proteinExistence type="predicted"/>
<dbReference type="PANTHER" id="PTHR42877:SF4">
    <property type="entry name" value="FAD_NAD(P)-BINDING DOMAIN-CONTAINING PROTEIN-RELATED"/>
    <property type="match status" value="1"/>
</dbReference>
<dbReference type="SUPFAM" id="SSF51905">
    <property type="entry name" value="FAD/NAD(P)-binding domain"/>
    <property type="match status" value="1"/>
</dbReference>
<dbReference type="InterPro" id="IPR036188">
    <property type="entry name" value="FAD/NAD-bd_sf"/>
</dbReference>
<organism evidence="2 3">
    <name type="scientific">Nocardia nova</name>
    <dbReference type="NCBI Taxonomy" id="37330"/>
    <lineage>
        <taxon>Bacteria</taxon>
        <taxon>Bacillati</taxon>
        <taxon>Actinomycetota</taxon>
        <taxon>Actinomycetes</taxon>
        <taxon>Mycobacteriales</taxon>
        <taxon>Nocardiaceae</taxon>
        <taxon>Nocardia</taxon>
    </lineage>
</organism>
<accession>A0A2T2YTP2</accession>
<evidence type="ECO:0000313" key="3">
    <source>
        <dbReference type="Proteomes" id="UP000241647"/>
    </source>
</evidence>